<dbReference type="Pfam" id="PF09285">
    <property type="entry name" value="Elong-fact-P_C"/>
    <property type="match status" value="1"/>
</dbReference>
<dbReference type="GO" id="GO:0003746">
    <property type="term" value="F:translation elongation factor activity"/>
    <property type="evidence" value="ECO:0007669"/>
    <property type="project" value="TreeGrafter"/>
</dbReference>
<comment type="similarity">
    <text evidence="1">Belongs to the elongation factor P family.</text>
</comment>
<evidence type="ECO:0000313" key="4">
    <source>
        <dbReference type="Proteomes" id="UP000751518"/>
    </source>
</evidence>
<dbReference type="SUPFAM" id="SSF50104">
    <property type="entry name" value="Translation proteins SH3-like domain"/>
    <property type="match status" value="1"/>
</dbReference>
<evidence type="ECO:0000313" key="3">
    <source>
        <dbReference type="EMBL" id="MCA9391702.1"/>
    </source>
</evidence>
<dbReference type="Gene3D" id="2.40.50.140">
    <property type="entry name" value="Nucleic acid-binding proteins"/>
    <property type="match status" value="1"/>
</dbReference>
<dbReference type="PANTHER" id="PTHR30053">
    <property type="entry name" value="ELONGATION FACTOR P"/>
    <property type="match status" value="1"/>
</dbReference>
<protein>
    <recommendedName>
        <fullName evidence="2">Elongation factor P C-terminal domain-containing protein</fullName>
    </recommendedName>
</protein>
<dbReference type="Gene3D" id="2.30.30.30">
    <property type="match status" value="1"/>
</dbReference>
<dbReference type="InterPro" id="IPR020599">
    <property type="entry name" value="Transl_elong_fac_P/YeiP"/>
</dbReference>
<dbReference type="AlphaFoldDB" id="A0A955LK17"/>
<dbReference type="InterPro" id="IPR008991">
    <property type="entry name" value="Translation_prot_SH3-like_sf"/>
</dbReference>
<dbReference type="InterPro" id="IPR014722">
    <property type="entry name" value="Rib_uL2_dom2"/>
</dbReference>
<evidence type="ECO:0000256" key="1">
    <source>
        <dbReference type="ARBA" id="ARBA00009479"/>
    </source>
</evidence>
<gene>
    <name evidence="3" type="ORF">KC614_00670</name>
</gene>
<dbReference type="CDD" id="cd05794">
    <property type="entry name" value="S1_EF-P_repeat_2"/>
    <property type="match status" value="1"/>
</dbReference>
<feature type="domain" description="Elongation factor P C-terminal" evidence="2">
    <location>
        <begin position="137"/>
        <end position="192"/>
    </location>
</feature>
<evidence type="ECO:0000259" key="2">
    <source>
        <dbReference type="SMART" id="SM00841"/>
    </source>
</evidence>
<organism evidence="3 4">
    <name type="scientific">candidate division WWE3 bacterium</name>
    <dbReference type="NCBI Taxonomy" id="2053526"/>
    <lineage>
        <taxon>Bacteria</taxon>
        <taxon>Katanobacteria</taxon>
    </lineage>
</organism>
<accession>A0A955LK17</accession>
<dbReference type="EMBL" id="JAGQKZ010000003">
    <property type="protein sequence ID" value="MCA9391702.1"/>
    <property type="molecule type" value="Genomic_DNA"/>
</dbReference>
<proteinExistence type="inferred from homology"/>
<dbReference type="FunFam" id="2.40.50.140:FF:000004">
    <property type="entry name" value="Elongation factor P"/>
    <property type="match status" value="1"/>
</dbReference>
<dbReference type="SMART" id="SM00841">
    <property type="entry name" value="Elong-fact-P_C"/>
    <property type="match status" value="1"/>
</dbReference>
<comment type="caution">
    <text evidence="3">The sequence shown here is derived from an EMBL/GenBank/DDBJ whole genome shotgun (WGS) entry which is preliminary data.</text>
</comment>
<dbReference type="InterPro" id="IPR012340">
    <property type="entry name" value="NA-bd_OB-fold"/>
</dbReference>
<reference evidence="3" key="2">
    <citation type="journal article" date="2021" name="Microbiome">
        <title>Successional dynamics and alternative stable states in a saline activated sludge microbial community over 9 years.</title>
        <authorList>
            <person name="Wang Y."/>
            <person name="Ye J."/>
            <person name="Ju F."/>
            <person name="Liu L."/>
            <person name="Boyd J.A."/>
            <person name="Deng Y."/>
            <person name="Parks D.H."/>
            <person name="Jiang X."/>
            <person name="Yin X."/>
            <person name="Woodcroft B.J."/>
            <person name="Tyson G.W."/>
            <person name="Hugenholtz P."/>
            <person name="Polz M.F."/>
            <person name="Zhang T."/>
        </authorList>
    </citation>
    <scope>NUCLEOTIDE SEQUENCE</scope>
    <source>
        <strain evidence="3">HKST-UBA03</strain>
    </source>
</reference>
<dbReference type="Pfam" id="PF08207">
    <property type="entry name" value="EFP_N"/>
    <property type="match status" value="1"/>
</dbReference>
<dbReference type="InterPro" id="IPR015365">
    <property type="entry name" value="Elong-fact-P_C"/>
</dbReference>
<dbReference type="InterPro" id="IPR013185">
    <property type="entry name" value="Transl_elong_KOW-like"/>
</dbReference>
<dbReference type="SUPFAM" id="SSF50249">
    <property type="entry name" value="Nucleic acid-binding proteins"/>
    <property type="match status" value="1"/>
</dbReference>
<dbReference type="GO" id="GO:0043043">
    <property type="term" value="P:peptide biosynthetic process"/>
    <property type="evidence" value="ECO:0007669"/>
    <property type="project" value="InterPro"/>
</dbReference>
<name>A0A955LK17_UNCKA</name>
<dbReference type="GO" id="GO:0005829">
    <property type="term" value="C:cytosol"/>
    <property type="evidence" value="ECO:0007669"/>
    <property type="project" value="UniProtKB-ARBA"/>
</dbReference>
<reference evidence="3" key="1">
    <citation type="submission" date="2020-04" db="EMBL/GenBank/DDBJ databases">
        <authorList>
            <person name="Zhang T."/>
        </authorList>
    </citation>
    <scope>NUCLEOTIDE SEQUENCE</scope>
    <source>
        <strain evidence="3">HKST-UBA03</strain>
    </source>
</reference>
<sequence>MIAVNDLRQGTLFNMDGNIYQVIDFKRHKMARAKAVVNVKVRDIQTSGIRELTFKSSDSVAEADVKTSTLEFVYADERKGKIVLSEPQTKRRYEVGLDSIGENDRLYLKSGTEIVAYTGINDAGELQIYTVSLPNTVDLEVTQAPPNDKGDTASGGTKPVVCETGVVVNTPFFIKDGDVVRVNTQTGSYVERVSS</sequence>
<dbReference type="PANTHER" id="PTHR30053:SF14">
    <property type="entry name" value="TRANSLATION ELONGATION FACTOR KOW-LIKE DOMAIN-CONTAINING PROTEIN"/>
    <property type="match status" value="1"/>
</dbReference>
<dbReference type="Proteomes" id="UP000751518">
    <property type="component" value="Unassembled WGS sequence"/>
</dbReference>
<dbReference type="PIRSF" id="PIRSF005901">
    <property type="entry name" value="EF-P"/>
    <property type="match status" value="1"/>
</dbReference>